<dbReference type="InterPro" id="IPR010918">
    <property type="entry name" value="PurM-like_C_dom"/>
</dbReference>
<sequence>MPAPAAVQLALHDDPGRFLADLLPAQGPGAPDDGTLAVTRTFVCDPPFFGGGDIGRLAVCGTVNALAARGAEPRALTLGLTAEAGLPRDRLRQLADSVRHAAAEARVTVVDVHGRTVRAGDADQVYVTATALGTAGRYRPPGPGAARPGDHIVVTGPLGDHEAHLLSLRAGLGYEHHVDGGCAPLSDLIALALATAGPGLRTVREPAEGGLATVLTEVATEARLTARIEEPDLPVRRITRLALDDLHRTPWSAASPGTLCLVVAPEVSPALLTALRGRPRAHRAAVVGTLHREAEHRLVLRAGDGTTRPVRAGEAGAARVL</sequence>
<dbReference type="Pfam" id="PF00586">
    <property type="entry name" value="AIRS"/>
    <property type="match status" value="1"/>
</dbReference>
<gene>
    <name evidence="4" type="primary">hypE_2</name>
    <name evidence="4" type="ORF">GCM10010422_44830</name>
</gene>
<accession>A0ABP5Z7J2</accession>
<organism evidence="4 5">
    <name type="scientific">Streptomyces graminearus</name>
    <dbReference type="NCBI Taxonomy" id="284030"/>
    <lineage>
        <taxon>Bacteria</taxon>
        <taxon>Bacillati</taxon>
        <taxon>Actinomycetota</taxon>
        <taxon>Actinomycetes</taxon>
        <taxon>Kitasatosporales</taxon>
        <taxon>Streptomycetaceae</taxon>
        <taxon>Streptomyces</taxon>
    </lineage>
</organism>
<dbReference type="InterPro" id="IPR016188">
    <property type="entry name" value="PurM-like_N"/>
</dbReference>
<evidence type="ECO:0000313" key="4">
    <source>
        <dbReference type="EMBL" id="GAA2492859.1"/>
    </source>
</evidence>
<evidence type="ECO:0000256" key="1">
    <source>
        <dbReference type="ARBA" id="ARBA00006243"/>
    </source>
</evidence>
<dbReference type="PANTHER" id="PTHR30303:SF0">
    <property type="entry name" value="CARBAMOYL DEHYDRATASE HYPE"/>
    <property type="match status" value="1"/>
</dbReference>
<feature type="domain" description="PurM-like N-terminal" evidence="2">
    <location>
        <begin position="33"/>
        <end position="134"/>
    </location>
</feature>
<name>A0ABP5Z7J2_9ACTN</name>
<dbReference type="Pfam" id="PF02769">
    <property type="entry name" value="AIRS_C"/>
    <property type="match status" value="1"/>
</dbReference>
<keyword evidence="5" id="KW-1185">Reference proteome</keyword>
<evidence type="ECO:0000313" key="5">
    <source>
        <dbReference type="Proteomes" id="UP001501721"/>
    </source>
</evidence>
<dbReference type="InterPro" id="IPR036676">
    <property type="entry name" value="PurM-like_C_sf"/>
</dbReference>
<protein>
    <submittedName>
        <fullName evidence="4">Hydrogenase expression/formation protein HypE</fullName>
    </submittedName>
</protein>
<dbReference type="SUPFAM" id="SSF56042">
    <property type="entry name" value="PurM C-terminal domain-like"/>
    <property type="match status" value="1"/>
</dbReference>
<reference evidence="5" key="1">
    <citation type="journal article" date="2019" name="Int. J. Syst. Evol. Microbiol.">
        <title>The Global Catalogue of Microorganisms (GCM) 10K type strain sequencing project: providing services to taxonomists for standard genome sequencing and annotation.</title>
        <authorList>
            <consortium name="The Broad Institute Genomics Platform"/>
            <consortium name="The Broad Institute Genome Sequencing Center for Infectious Disease"/>
            <person name="Wu L."/>
            <person name="Ma J."/>
        </authorList>
    </citation>
    <scope>NUCLEOTIDE SEQUENCE [LARGE SCALE GENOMIC DNA]</scope>
    <source>
        <strain evidence="5">JCM 6923</strain>
    </source>
</reference>
<evidence type="ECO:0000259" key="2">
    <source>
        <dbReference type="Pfam" id="PF00586"/>
    </source>
</evidence>
<comment type="caution">
    <text evidence="4">The sequence shown here is derived from an EMBL/GenBank/DDBJ whole genome shotgun (WGS) entry which is preliminary data.</text>
</comment>
<proteinExistence type="inferred from homology"/>
<dbReference type="PANTHER" id="PTHR30303">
    <property type="entry name" value="HYDROGENASE ISOENZYMES FORMATION PROTEIN HYPE"/>
    <property type="match status" value="1"/>
</dbReference>
<dbReference type="InterPro" id="IPR011854">
    <property type="entry name" value="HypE"/>
</dbReference>
<evidence type="ECO:0000259" key="3">
    <source>
        <dbReference type="Pfam" id="PF02769"/>
    </source>
</evidence>
<comment type="similarity">
    <text evidence="1">Belongs to the HypE family.</text>
</comment>
<dbReference type="Gene3D" id="3.30.1330.10">
    <property type="entry name" value="PurM-like, N-terminal domain"/>
    <property type="match status" value="1"/>
</dbReference>
<dbReference type="EMBL" id="BAAATL010000021">
    <property type="protein sequence ID" value="GAA2492859.1"/>
    <property type="molecule type" value="Genomic_DNA"/>
</dbReference>
<dbReference type="Gene3D" id="3.90.650.10">
    <property type="entry name" value="PurM-like C-terminal domain"/>
    <property type="match status" value="1"/>
</dbReference>
<dbReference type="InterPro" id="IPR036921">
    <property type="entry name" value="PurM-like_N_sf"/>
</dbReference>
<dbReference type="SUPFAM" id="SSF55326">
    <property type="entry name" value="PurM N-terminal domain-like"/>
    <property type="match status" value="1"/>
</dbReference>
<feature type="domain" description="PurM-like C-terminal" evidence="3">
    <location>
        <begin position="147"/>
        <end position="298"/>
    </location>
</feature>
<dbReference type="Proteomes" id="UP001501721">
    <property type="component" value="Unassembled WGS sequence"/>
</dbReference>